<feature type="transmembrane region" description="Helical" evidence="1">
    <location>
        <begin position="165"/>
        <end position="186"/>
    </location>
</feature>
<protein>
    <recommendedName>
        <fullName evidence="4">Lantibiotic ABC transporter permease</fullName>
    </recommendedName>
</protein>
<reference evidence="2 3" key="1">
    <citation type="submission" date="2017-12" db="EMBL/GenBank/DDBJ databases">
        <title>Phylogenetic diversity of female urinary microbiome.</title>
        <authorList>
            <person name="Thomas-White K."/>
            <person name="Wolfe A.J."/>
        </authorList>
    </citation>
    <scope>NUCLEOTIDE SEQUENCE [LARGE SCALE GENOMIC DNA]</scope>
    <source>
        <strain evidence="2 3">UMB0119</strain>
    </source>
</reference>
<dbReference type="EMBL" id="PKGS01000001">
    <property type="protein sequence ID" value="PKZ17340.1"/>
    <property type="molecule type" value="Genomic_DNA"/>
</dbReference>
<evidence type="ECO:0000313" key="3">
    <source>
        <dbReference type="Proteomes" id="UP000234335"/>
    </source>
</evidence>
<evidence type="ECO:0000256" key="1">
    <source>
        <dbReference type="SAM" id="Phobius"/>
    </source>
</evidence>
<feature type="transmembrane region" description="Helical" evidence="1">
    <location>
        <begin position="93"/>
        <end position="120"/>
    </location>
</feature>
<gene>
    <name evidence="2" type="ORF">CYJ34_01130</name>
</gene>
<feature type="transmembrane region" description="Helical" evidence="1">
    <location>
        <begin position="206"/>
        <end position="233"/>
    </location>
</feature>
<accession>A0A2I1MB40</accession>
<dbReference type="RefSeq" id="WP_101539501.1">
    <property type="nucleotide sequence ID" value="NZ_PKGS01000001.1"/>
</dbReference>
<comment type="caution">
    <text evidence="2">The sequence shown here is derived from an EMBL/GenBank/DDBJ whole genome shotgun (WGS) entry which is preliminary data.</text>
</comment>
<keyword evidence="1" id="KW-1133">Transmembrane helix</keyword>
<keyword evidence="1" id="KW-0472">Membrane</keyword>
<feature type="transmembrane region" description="Helical" evidence="1">
    <location>
        <begin position="50"/>
        <end position="72"/>
    </location>
</feature>
<proteinExistence type="predicted"/>
<sequence length="244" mass="27971">MLNIIKSNWLRTKRQPIRWIIFLAPILYALAFSIYILGPNSFDGVEIYAFFETFAILATFSLSFFVPMLYEADKNASFYTNDIKFGISRKKTLVAKFLLIALLYALIILIASIIFLGIWMIFKNKAINAGEFLILMVLVFFTSIPLIPIYQYLNLKYGQSGTIMLGIFLTLAAILLGTTGLGTLIWKFLPFVRPIKLIYLLAHWVVYLKVCLKFIGLGIVISIIFLIVVANWFNKWDVYSKTED</sequence>
<keyword evidence="1" id="KW-0812">Transmembrane</keyword>
<evidence type="ECO:0008006" key="4">
    <source>
        <dbReference type="Google" id="ProtNLM"/>
    </source>
</evidence>
<name>A0A2I1MB40_9FIRM</name>
<feature type="transmembrane region" description="Helical" evidence="1">
    <location>
        <begin position="132"/>
        <end position="153"/>
    </location>
</feature>
<keyword evidence="3" id="KW-1185">Reference proteome</keyword>
<dbReference type="CDD" id="cd21503">
    <property type="entry name" value="ABC-2_lan_permease"/>
    <property type="match status" value="1"/>
</dbReference>
<dbReference type="Proteomes" id="UP000234335">
    <property type="component" value="Unassembled WGS sequence"/>
</dbReference>
<dbReference type="AlphaFoldDB" id="A0A2I1MB40"/>
<evidence type="ECO:0000313" key="2">
    <source>
        <dbReference type="EMBL" id="PKZ17340.1"/>
    </source>
</evidence>
<feature type="transmembrane region" description="Helical" evidence="1">
    <location>
        <begin position="20"/>
        <end position="38"/>
    </location>
</feature>
<organism evidence="2 3">
    <name type="scientific">Anaerococcus octavius</name>
    <dbReference type="NCBI Taxonomy" id="54007"/>
    <lineage>
        <taxon>Bacteria</taxon>
        <taxon>Bacillati</taxon>
        <taxon>Bacillota</taxon>
        <taxon>Tissierellia</taxon>
        <taxon>Tissierellales</taxon>
        <taxon>Peptoniphilaceae</taxon>
        <taxon>Anaerococcus</taxon>
    </lineage>
</organism>